<organism evidence="2 3">
    <name type="scientific">Blastomonas aquatica</name>
    <dbReference type="NCBI Taxonomy" id="1510276"/>
    <lineage>
        <taxon>Bacteria</taxon>
        <taxon>Pseudomonadati</taxon>
        <taxon>Pseudomonadota</taxon>
        <taxon>Alphaproteobacteria</taxon>
        <taxon>Sphingomonadales</taxon>
        <taxon>Sphingomonadaceae</taxon>
        <taxon>Blastomonas</taxon>
    </lineage>
</organism>
<dbReference type="Pfam" id="PF09912">
    <property type="entry name" value="DUF2141"/>
    <property type="match status" value="1"/>
</dbReference>
<sequence length="180" mass="19087">MIGRIVCALGLLACAASSIGAPYPVPPRAERGKANAACRPGEPGPAIRVKVTGIKDGEGSLRLDLYPANDTEFLAPDKELIAAGRPFRRIERKPLVAGTATLCIRAPEPGHYALSVLHDRDGDGKFAFLRDGVGFSRNPRLRRAKPKASSVAIKIGPGIGETQIVMNYRRGLGFGPVPVP</sequence>
<keyword evidence="3" id="KW-1185">Reference proteome</keyword>
<dbReference type="InterPro" id="IPR018673">
    <property type="entry name" value="DUF2141"/>
</dbReference>
<dbReference type="EMBL" id="BMGD01000003">
    <property type="protein sequence ID" value="GGB62356.1"/>
    <property type="molecule type" value="Genomic_DNA"/>
</dbReference>
<dbReference type="RefSeq" id="WP_188513967.1">
    <property type="nucleotide sequence ID" value="NZ_BMGD01000003.1"/>
</dbReference>
<evidence type="ECO:0000313" key="2">
    <source>
        <dbReference type="EMBL" id="GGB62356.1"/>
    </source>
</evidence>
<evidence type="ECO:0000256" key="1">
    <source>
        <dbReference type="SAM" id="SignalP"/>
    </source>
</evidence>
<gene>
    <name evidence="2" type="ORF">GCM10010833_16660</name>
</gene>
<proteinExistence type="predicted"/>
<reference evidence="3" key="1">
    <citation type="journal article" date="2019" name="Int. J. Syst. Evol. Microbiol.">
        <title>The Global Catalogue of Microorganisms (GCM) 10K type strain sequencing project: providing services to taxonomists for standard genome sequencing and annotation.</title>
        <authorList>
            <consortium name="The Broad Institute Genomics Platform"/>
            <consortium name="The Broad Institute Genome Sequencing Center for Infectious Disease"/>
            <person name="Wu L."/>
            <person name="Ma J."/>
        </authorList>
    </citation>
    <scope>NUCLEOTIDE SEQUENCE [LARGE SCALE GENOMIC DNA]</scope>
    <source>
        <strain evidence="3">CGMCC 1.12851</strain>
    </source>
</reference>
<feature type="chain" id="PRO_5046381748" description="DUF2141 domain-containing protein" evidence="1">
    <location>
        <begin position="21"/>
        <end position="180"/>
    </location>
</feature>
<name>A0ABQ1J8Q4_9SPHN</name>
<dbReference type="Proteomes" id="UP000614261">
    <property type="component" value="Unassembled WGS sequence"/>
</dbReference>
<keyword evidence="1" id="KW-0732">Signal</keyword>
<feature type="signal peptide" evidence="1">
    <location>
        <begin position="1"/>
        <end position="20"/>
    </location>
</feature>
<protein>
    <recommendedName>
        <fullName evidence="4">DUF2141 domain-containing protein</fullName>
    </recommendedName>
</protein>
<evidence type="ECO:0008006" key="4">
    <source>
        <dbReference type="Google" id="ProtNLM"/>
    </source>
</evidence>
<evidence type="ECO:0000313" key="3">
    <source>
        <dbReference type="Proteomes" id="UP000614261"/>
    </source>
</evidence>
<accession>A0ABQ1J8Q4</accession>
<comment type="caution">
    <text evidence="2">The sequence shown here is derived from an EMBL/GenBank/DDBJ whole genome shotgun (WGS) entry which is preliminary data.</text>
</comment>